<dbReference type="EMBL" id="JAKOGI010000815">
    <property type="protein sequence ID" value="KAJ8430251.1"/>
    <property type="molecule type" value="Genomic_DNA"/>
</dbReference>
<evidence type="ECO:0000256" key="3">
    <source>
        <dbReference type="ARBA" id="ARBA00022517"/>
    </source>
</evidence>
<comment type="caution">
    <text evidence="8">The sequence shown here is derived from an EMBL/GenBank/DDBJ whole genome shotgun (WGS) entry which is preliminary data.</text>
</comment>
<dbReference type="PANTHER" id="PTHR23183:SF0">
    <property type="entry name" value="NUCLEOLAR PROTEIN 14"/>
    <property type="match status" value="1"/>
</dbReference>
<keyword evidence="5" id="KW-0539">Nucleus</keyword>
<dbReference type="OrthoDB" id="441771at2759"/>
<feature type="region of interest" description="Disordered" evidence="7">
    <location>
        <begin position="268"/>
        <end position="496"/>
    </location>
</feature>
<feature type="compositionally biased region" description="Basic and acidic residues" evidence="7">
    <location>
        <begin position="369"/>
        <end position="390"/>
    </location>
</feature>
<evidence type="ECO:0000313" key="9">
    <source>
        <dbReference type="Proteomes" id="UP001153076"/>
    </source>
</evidence>
<evidence type="ECO:0000256" key="2">
    <source>
        <dbReference type="ARBA" id="ARBA00007466"/>
    </source>
</evidence>
<feature type="region of interest" description="Disordered" evidence="7">
    <location>
        <begin position="121"/>
        <end position="166"/>
    </location>
</feature>
<evidence type="ECO:0000256" key="1">
    <source>
        <dbReference type="ARBA" id="ARBA00004604"/>
    </source>
</evidence>
<keyword evidence="3" id="KW-0690">Ribosome biogenesis</keyword>
<dbReference type="Pfam" id="PF04147">
    <property type="entry name" value="Nop14"/>
    <property type="match status" value="1"/>
</dbReference>
<feature type="region of interest" description="Disordered" evidence="7">
    <location>
        <begin position="1"/>
        <end position="33"/>
    </location>
</feature>
<reference evidence="8" key="1">
    <citation type="submission" date="2022-04" db="EMBL/GenBank/DDBJ databases">
        <title>Carnegiea gigantea Genome sequencing and assembly v2.</title>
        <authorList>
            <person name="Copetti D."/>
            <person name="Sanderson M.J."/>
            <person name="Burquez A."/>
            <person name="Wojciechowski M.F."/>
        </authorList>
    </citation>
    <scope>NUCLEOTIDE SEQUENCE</scope>
    <source>
        <strain evidence="8">SGP5-SGP5p</strain>
        <tissue evidence="8">Aerial part</tissue>
    </source>
</reference>
<comment type="similarity">
    <text evidence="2">Belongs to the NOP14 family.</text>
</comment>
<evidence type="ECO:0000256" key="7">
    <source>
        <dbReference type="SAM" id="MobiDB-lite"/>
    </source>
</evidence>
<dbReference type="Proteomes" id="UP001153076">
    <property type="component" value="Unassembled WGS sequence"/>
</dbReference>
<evidence type="ECO:0000256" key="4">
    <source>
        <dbReference type="ARBA" id="ARBA00022552"/>
    </source>
</evidence>
<comment type="subcellular location">
    <subcellularLocation>
        <location evidence="1">Nucleus</location>
        <location evidence="1">Nucleolus</location>
    </subcellularLocation>
</comment>
<feature type="compositionally biased region" description="Acidic residues" evidence="7">
    <location>
        <begin position="432"/>
        <end position="458"/>
    </location>
</feature>
<protein>
    <recommendedName>
        <fullName evidence="10">Nucleolar protein 14</fullName>
    </recommendedName>
</protein>
<dbReference type="GO" id="GO:0032040">
    <property type="term" value="C:small-subunit processome"/>
    <property type="evidence" value="ECO:0007669"/>
    <property type="project" value="InterPro"/>
</dbReference>
<feature type="compositionally biased region" description="Basic and acidic residues" evidence="7">
    <location>
        <begin position="279"/>
        <end position="329"/>
    </location>
</feature>
<keyword evidence="9" id="KW-1185">Reference proteome</keyword>
<proteinExistence type="inferred from homology"/>
<dbReference type="InterPro" id="IPR007276">
    <property type="entry name" value="Nop14"/>
</dbReference>
<evidence type="ECO:0008006" key="10">
    <source>
        <dbReference type="Google" id="ProtNLM"/>
    </source>
</evidence>
<comment type="function">
    <text evidence="6">Involved in nucleolar processing of pre-18S ribosomal RNA. Has a role in the nuclear export of 40S pre-ribosomal subunit to the cytoplasm.</text>
</comment>
<feature type="compositionally biased region" description="Basic and acidic residues" evidence="7">
    <location>
        <begin position="459"/>
        <end position="469"/>
    </location>
</feature>
<dbReference type="GO" id="GO:0030692">
    <property type="term" value="C:Noc4p-Nop14p complex"/>
    <property type="evidence" value="ECO:0007669"/>
    <property type="project" value="TreeGrafter"/>
</dbReference>
<evidence type="ECO:0000313" key="8">
    <source>
        <dbReference type="EMBL" id="KAJ8430251.1"/>
    </source>
</evidence>
<dbReference type="PANTHER" id="PTHR23183">
    <property type="entry name" value="NOP14"/>
    <property type="match status" value="1"/>
</dbReference>
<sequence length="954" mass="109416">MAKRSSSGSDTKKKSKKKSSKKGGPNAVAMKLKSVQKENPFETIWSRRKFDILGKKRKGEDRRIGQARINAIEKANTLSLSLLFSGKASVFLDKRIGEQNDSLAEFDKAILRSQRERQMKIKKTSKYNLSDGEEEEFEGYGEGRDDFDEEVEHDSEDDVNQVNDGNRSSILKQLKTVHGQDSLGAGFAEEEDNRPKSKKEVMEEVIMKSKFFKAQKAREKEENEKLVEQLDKDFESLVQSQAFSSLTQPNNMKALKSLVSPKFSPELKKKAVTSISENSKQEEPDSYDKLVSEMVFEMRARPSDRTKTPEEIAEEEKERLEQLEQERQNRMLATDDVSDEDNDSDSAGNQSAKMSTHISGDDLGDSFTIDEKSRNKKGLVDEILERNHAEDSEDEDDESSDDSGDAEDDEGETEEDVEEDDEQVETLKDWEQSDDDIGVDFGEQESESDEEERVEDDETHCRPEDKKNDIAVTSERLGKRKTAVSSSEKAKGGKQTSRLKLDLPFKIDAPTNMDELRLLFEGRSDEDIIEAIRRIRVCNAIPLAAENRKKTQVFYGLLLQYFATLANEKPLNFKLLNLLVKPLMEMSAEIPYFSAICARERILRTRTKFCEDVKDPEKSCWPSLKTLFLLRLWSMIFPCSDFRHAVMTPAILLMCEYLMRCPVLSVRDAAVGSFLCSMVLSVTKQSQKFCPEALMFLKALLLAAMLKDPRSSQGSQNDFFFSLPLWKSDHLIELKTPMPLLHIQEPITEVKPLHFLKIMNLPEDAASFNTDRFRVTVLMSLVETLGGFVDIYKELNAFPEIFLPMSQVLTKVAEQQNMPECLREKLTDVSKLIRTKVEDHHKFRQSLQMRKQKPVPIKLLNPKFEENYVKGRDYDPDRARAERRKLQKLHKKEAKGAQRELRKDNYFLLGVKEAEKLQREEERAEMYGKAKAFLQEQEHAYKSGQLGKGSKRKR</sequence>
<accession>A0A9Q1JSN8</accession>
<evidence type="ECO:0000256" key="5">
    <source>
        <dbReference type="ARBA" id="ARBA00023242"/>
    </source>
</evidence>
<gene>
    <name evidence="8" type="ORF">Cgig2_009429</name>
</gene>
<evidence type="ECO:0000256" key="6">
    <source>
        <dbReference type="ARBA" id="ARBA00024695"/>
    </source>
</evidence>
<dbReference type="AlphaFoldDB" id="A0A9Q1JSN8"/>
<feature type="compositionally biased region" description="Polar residues" evidence="7">
    <location>
        <begin position="347"/>
        <end position="358"/>
    </location>
</feature>
<feature type="compositionally biased region" description="Acidic residues" evidence="7">
    <location>
        <begin position="391"/>
        <end position="424"/>
    </location>
</feature>
<dbReference type="GO" id="GO:0030490">
    <property type="term" value="P:maturation of SSU-rRNA"/>
    <property type="evidence" value="ECO:0007669"/>
    <property type="project" value="TreeGrafter"/>
</dbReference>
<feature type="compositionally biased region" description="Acidic residues" evidence="7">
    <location>
        <begin position="131"/>
        <end position="159"/>
    </location>
</feature>
<organism evidence="8 9">
    <name type="scientific">Carnegiea gigantea</name>
    <dbReference type="NCBI Taxonomy" id="171969"/>
    <lineage>
        <taxon>Eukaryota</taxon>
        <taxon>Viridiplantae</taxon>
        <taxon>Streptophyta</taxon>
        <taxon>Embryophyta</taxon>
        <taxon>Tracheophyta</taxon>
        <taxon>Spermatophyta</taxon>
        <taxon>Magnoliopsida</taxon>
        <taxon>eudicotyledons</taxon>
        <taxon>Gunneridae</taxon>
        <taxon>Pentapetalae</taxon>
        <taxon>Caryophyllales</taxon>
        <taxon>Cactineae</taxon>
        <taxon>Cactaceae</taxon>
        <taxon>Cactoideae</taxon>
        <taxon>Echinocereeae</taxon>
        <taxon>Carnegiea</taxon>
    </lineage>
</organism>
<name>A0A9Q1JSN8_9CARY</name>
<keyword evidence="4" id="KW-0698">rRNA processing</keyword>